<dbReference type="Proteomes" id="UP000601435">
    <property type="component" value="Unassembled WGS sequence"/>
</dbReference>
<comment type="caution">
    <text evidence="2">The sequence shown here is derived from an EMBL/GenBank/DDBJ whole genome shotgun (WGS) entry which is preliminary data.</text>
</comment>
<sequence>MAVLKCFIGGLIGALLGAAVWAAIYHYADFELGLVAWGVGIAAGVGVRVAMYDSSCNMSGVIALVCACVGLVGGKYAGVKLDVNEFMEGSYNESQLLHHARVVIADDIALSWQDQGRELAWPEGMTYEEAWDQSDYPVDVWRAMEETWDGLPESEREDRIDDARADVDTYTAALTKEVFWDSFSLFDGLWFLLALGSAWKIAEDDDGMI</sequence>
<dbReference type="EMBL" id="CAJNJA010007943">
    <property type="protein sequence ID" value="CAE7230895.1"/>
    <property type="molecule type" value="Genomic_DNA"/>
</dbReference>
<protein>
    <submittedName>
        <fullName evidence="2">Uncharacterized protein</fullName>
    </submittedName>
</protein>
<gene>
    <name evidence="2" type="ORF">SNEC2469_LOCUS3557</name>
</gene>
<keyword evidence="3" id="KW-1185">Reference proteome</keyword>
<proteinExistence type="predicted"/>
<evidence type="ECO:0000313" key="2">
    <source>
        <dbReference type="EMBL" id="CAE7230895.1"/>
    </source>
</evidence>
<keyword evidence="1" id="KW-0472">Membrane</keyword>
<dbReference type="AlphaFoldDB" id="A0A812KPW0"/>
<organism evidence="2 3">
    <name type="scientific">Symbiodinium necroappetens</name>
    <dbReference type="NCBI Taxonomy" id="1628268"/>
    <lineage>
        <taxon>Eukaryota</taxon>
        <taxon>Sar</taxon>
        <taxon>Alveolata</taxon>
        <taxon>Dinophyceae</taxon>
        <taxon>Suessiales</taxon>
        <taxon>Symbiodiniaceae</taxon>
        <taxon>Symbiodinium</taxon>
    </lineage>
</organism>
<keyword evidence="1" id="KW-0812">Transmembrane</keyword>
<evidence type="ECO:0000256" key="1">
    <source>
        <dbReference type="SAM" id="Phobius"/>
    </source>
</evidence>
<feature type="transmembrane region" description="Helical" evidence="1">
    <location>
        <begin position="58"/>
        <end position="77"/>
    </location>
</feature>
<name>A0A812KPW0_9DINO</name>
<evidence type="ECO:0000313" key="3">
    <source>
        <dbReference type="Proteomes" id="UP000601435"/>
    </source>
</evidence>
<reference evidence="2" key="1">
    <citation type="submission" date="2021-02" db="EMBL/GenBank/DDBJ databases">
        <authorList>
            <person name="Dougan E. K."/>
            <person name="Rhodes N."/>
            <person name="Thang M."/>
            <person name="Chan C."/>
        </authorList>
    </citation>
    <scope>NUCLEOTIDE SEQUENCE</scope>
</reference>
<keyword evidence="1" id="KW-1133">Transmembrane helix</keyword>
<accession>A0A812KPW0</accession>
<feature type="transmembrane region" description="Helical" evidence="1">
    <location>
        <begin position="32"/>
        <end position="51"/>
    </location>
</feature>